<proteinExistence type="predicted"/>
<evidence type="ECO:0000256" key="1">
    <source>
        <dbReference type="SAM" id="MobiDB-lite"/>
    </source>
</evidence>
<feature type="domain" description="DUF8017" evidence="2">
    <location>
        <begin position="74"/>
        <end position="257"/>
    </location>
</feature>
<evidence type="ECO:0000313" key="3">
    <source>
        <dbReference type="EMBL" id="OYO17826.1"/>
    </source>
</evidence>
<comment type="caution">
    <text evidence="3">The sequence shown here is derived from an EMBL/GenBank/DDBJ whole genome shotgun (WGS) entry which is preliminary data.</text>
</comment>
<keyword evidence="4" id="KW-1185">Reference proteome</keyword>
<dbReference type="Proteomes" id="UP000215896">
    <property type="component" value="Unassembled WGS sequence"/>
</dbReference>
<feature type="compositionally biased region" description="Low complexity" evidence="1">
    <location>
        <begin position="34"/>
        <end position="45"/>
    </location>
</feature>
<gene>
    <name evidence="3" type="ORF">CGZ94_02835</name>
</gene>
<reference evidence="3 4" key="1">
    <citation type="submission" date="2017-07" db="EMBL/GenBank/DDBJ databases">
        <title>Draft whole genome sequences of clinical Proprionibacteriaceae strains.</title>
        <authorList>
            <person name="Bernier A.-M."/>
            <person name="Bernard K."/>
            <person name="Domingo M.-C."/>
        </authorList>
    </citation>
    <scope>NUCLEOTIDE SEQUENCE [LARGE SCALE GENOMIC DNA]</scope>
    <source>
        <strain evidence="3 4">NML 030167</strain>
    </source>
</reference>
<feature type="region of interest" description="Disordered" evidence="1">
    <location>
        <begin position="21"/>
        <end position="73"/>
    </location>
</feature>
<organism evidence="3 4">
    <name type="scientific">Enemella evansiae</name>
    <dbReference type="NCBI Taxonomy" id="2016499"/>
    <lineage>
        <taxon>Bacteria</taxon>
        <taxon>Bacillati</taxon>
        <taxon>Actinomycetota</taxon>
        <taxon>Actinomycetes</taxon>
        <taxon>Propionibacteriales</taxon>
        <taxon>Propionibacteriaceae</taxon>
        <taxon>Enemella</taxon>
    </lineage>
</organism>
<evidence type="ECO:0000259" key="2">
    <source>
        <dbReference type="Pfam" id="PF26056"/>
    </source>
</evidence>
<name>A0A255GT32_9ACTN</name>
<sequence>MVIGCVIGLVLTGFFVMGRLTSEPATPGPPTIEPTPTRTPSTRRTPSPRPTDPTRTPSATSSSEDSPCPTREVPAVVPGWQAIGSVKDGAAFDVPQDFTFSEGTLFGQEAKSGVVLAHCATFYARGQACEKKSSDRGSIGLVTYGSRTNRDGDPVKYAEQWARLSNTDYDTGQVGEVPAPTVTKVRTASGAEATVATVEAADSTPSKDCPAPRFRVTVVGIELADARRALLVIDTDRGTDKDLPDDIEKQIISSLRPL</sequence>
<dbReference type="AlphaFoldDB" id="A0A255GT32"/>
<dbReference type="Pfam" id="PF26056">
    <property type="entry name" value="DUF8017"/>
    <property type="match status" value="1"/>
</dbReference>
<accession>A0A255GT32</accession>
<dbReference type="EMBL" id="NMVO01000001">
    <property type="protein sequence ID" value="OYO17826.1"/>
    <property type="molecule type" value="Genomic_DNA"/>
</dbReference>
<feature type="compositionally biased region" description="Low complexity" evidence="1">
    <location>
        <begin position="53"/>
        <end position="63"/>
    </location>
</feature>
<evidence type="ECO:0000313" key="4">
    <source>
        <dbReference type="Proteomes" id="UP000215896"/>
    </source>
</evidence>
<protein>
    <recommendedName>
        <fullName evidence="2">DUF8017 domain-containing protein</fullName>
    </recommendedName>
</protein>
<dbReference type="InterPro" id="IPR058330">
    <property type="entry name" value="DUF8017"/>
</dbReference>